<sequence>GLNSPLDLWNRLLDLKKFHKKVEAEWVKGHSGNKYNDIADELSVIGMEETVEIAIDSKLEKEGNTWRV</sequence>
<dbReference type="InterPro" id="IPR036397">
    <property type="entry name" value="RNaseH_sf"/>
</dbReference>
<organism evidence="2">
    <name type="scientific">marine sediment metagenome</name>
    <dbReference type="NCBI Taxonomy" id="412755"/>
    <lineage>
        <taxon>unclassified sequences</taxon>
        <taxon>metagenomes</taxon>
        <taxon>ecological metagenomes</taxon>
    </lineage>
</organism>
<dbReference type="Pfam" id="PF00075">
    <property type="entry name" value="RNase_H"/>
    <property type="match status" value="1"/>
</dbReference>
<dbReference type="AlphaFoldDB" id="X1VAU1"/>
<accession>X1VAU1</accession>
<name>X1VAU1_9ZZZZ</name>
<dbReference type="InterPro" id="IPR002156">
    <property type="entry name" value="RNaseH_domain"/>
</dbReference>
<comment type="caution">
    <text evidence="2">The sequence shown here is derived from an EMBL/GenBank/DDBJ whole genome shotgun (WGS) entry which is preliminary data.</text>
</comment>
<dbReference type="SUPFAM" id="SSF53098">
    <property type="entry name" value="Ribonuclease H-like"/>
    <property type="match status" value="1"/>
</dbReference>
<dbReference type="GO" id="GO:0004523">
    <property type="term" value="F:RNA-DNA hybrid ribonuclease activity"/>
    <property type="evidence" value="ECO:0007669"/>
    <property type="project" value="InterPro"/>
</dbReference>
<dbReference type="InterPro" id="IPR012337">
    <property type="entry name" value="RNaseH-like_sf"/>
</dbReference>
<feature type="non-terminal residue" evidence="2">
    <location>
        <position position="1"/>
    </location>
</feature>
<evidence type="ECO:0000259" key="1">
    <source>
        <dbReference type="PROSITE" id="PS50879"/>
    </source>
</evidence>
<protein>
    <recommendedName>
        <fullName evidence="1">RNase H type-1 domain-containing protein</fullName>
    </recommendedName>
</protein>
<dbReference type="PROSITE" id="PS50879">
    <property type="entry name" value="RNASE_H_1"/>
    <property type="match status" value="1"/>
</dbReference>
<dbReference type="Gene3D" id="3.30.420.10">
    <property type="entry name" value="Ribonuclease H-like superfamily/Ribonuclease H"/>
    <property type="match status" value="1"/>
</dbReference>
<reference evidence="2" key="1">
    <citation type="journal article" date="2014" name="Front. Microbiol.">
        <title>High frequency of phylogenetically diverse reductive dehalogenase-homologous genes in deep subseafloor sedimentary metagenomes.</title>
        <authorList>
            <person name="Kawai M."/>
            <person name="Futagami T."/>
            <person name="Toyoda A."/>
            <person name="Takaki Y."/>
            <person name="Nishi S."/>
            <person name="Hori S."/>
            <person name="Arai W."/>
            <person name="Tsubouchi T."/>
            <person name="Morono Y."/>
            <person name="Uchiyama I."/>
            <person name="Ito T."/>
            <person name="Fujiyama A."/>
            <person name="Inagaki F."/>
            <person name="Takami H."/>
        </authorList>
    </citation>
    <scope>NUCLEOTIDE SEQUENCE</scope>
    <source>
        <strain evidence="2">Expedition CK06-06</strain>
    </source>
</reference>
<dbReference type="EMBL" id="BARW01029858">
    <property type="protein sequence ID" value="GAJ13987.1"/>
    <property type="molecule type" value="Genomic_DNA"/>
</dbReference>
<feature type="domain" description="RNase H type-1" evidence="1">
    <location>
        <begin position="1"/>
        <end position="48"/>
    </location>
</feature>
<evidence type="ECO:0000313" key="2">
    <source>
        <dbReference type="EMBL" id="GAJ13987.1"/>
    </source>
</evidence>
<gene>
    <name evidence="2" type="ORF">S12H4_47879</name>
</gene>
<proteinExistence type="predicted"/>
<dbReference type="GO" id="GO:0003676">
    <property type="term" value="F:nucleic acid binding"/>
    <property type="evidence" value="ECO:0007669"/>
    <property type="project" value="InterPro"/>
</dbReference>